<keyword evidence="1" id="KW-0812">Transmembrane</keyword>
<gene>
    <name evidence="2" type="ORF">COT94_00500</name>
</gene>
<comment type="caution">
    <text evidence="2">The sequence shown here is derived from an EMBL/GenBank/DDBJ whole genome shotgun (WGS) entry which is preliminary data.</text>
</comment>
<evidence type="ECO:0000313" key="3">
    <source>
        <dbReference type="Proteomes" id="UP000228533"/>
    </source>
</evidence>
<protein>
    <submittedName>
        <fullName evidence="2">Uncharacterized protein</fullName>
    </submittedName>
</protein>
<dbReference type="EMBL" id="PFAM01000004">
    <property type="protein sequence ID" value="PIT96428.1"/>
    <property type="molecule type" value="Genomic_DNA"/>
</dbReference>
<dbReference type="AlphaFoldDB" id="A0A2M6WUE7"/>
<organism evidence="2 3">
    <name type="scientific">Candidatus Falkowbacteria bacterium CG10_big_fil_rev_8_21_14_0_10_37_14</name>
    <dbReference type="NCBI Taxonomy" id="1974561"/>
    <lineage>
        <taxon>Bacteria</taxon>
        <taxon>Candidatus Falkowiibacteriota</taxon>
    </lineage>
</organism>
<keyword evidence="1" id="KW-0472">Membrane</keyword>
<feature type="transmembrane region" description="Helical" evidence="1">
    <location>
        <begin position="12"/>
        <end position="34"/>
    </location>
</feature>
<keyword evidence="1" id="KW-1133">Transmembrane helix</keyword>
<proteinExistence type="predicted"/>
<dbReference type="Proteomes" id="UP000228533">
    <property type="component" value="Unassembled WGS sequence"/>
</dbReference>
<sequence length="65" mass="7428">MAKITRTEILEYVVVLFKVLFVGLLIFIFLEIIAPRSVLSILNLSAWFIFCVISGIIVIVWGEEK</sequence>
<evidence type="ECO:0000256" key="1">
    <source>
        <dbReference type="SAM" id="Phobius"/>
    </source>
</evidence>
<evidence type="ECO:0000313" key="2">
    <source>
        <dbReference type="EMBL" id="PIT96428.1"/>
    </source>
</evidence>
<reference evidence="3" key="1">
    <citation type="submission" date="2017-09" db="EMBL/GenBank/DDBJ databases">
        <title>Depth-based differentiation of microbial function through sediment-hosted aquifers and enrichment of novel symbionts in the deep terrestrial subsurface.</title>
        <authorList>
            <person name="Probst A.J."/>
            <person name="Ladd B."/>
            <person name="Jarett J.K."/>
            <person name="Geller-Mcgrath D.E."/>
            <person name="Sieber C.M.K."/>
            <person name="Emerson J.B."/>
            <person name="Anantharaman K."/>
            <person name="Thomas B.C."/>
            <person name="Malmstrom R."/>
            <person name="Stieglmeier M."/>
            <person name="Klingl A."/>
            <person name="Woyke T."/>
            <person name="Ryan C.M."/>
            <person name="Banfield J.F."/>
        </authorList>
    </citation>
    <scope>NUCLEOTIDE SEQUENCE [LARGE SCALE GENOMIC DNA]</scope>
</reference>
<name>A0A2M6WUE7_9BACT</name>
<feature type="transmembrane region" description="Helical" evidence="1">
    <location>
        <begin position="40"/>
        <end position="61"/>
    </location>
</feature>
<accession>A0A2M6WUE7</accession>